<sequence length="486" mass="55263">MTSINPLDLPEILSAVAAYLERNDVVRCIRVSVTWYKLLSPILWKDITITGTGGKDYFIRDGPAPDALRAHRDLVHTLHIDQSLPCRYSAAYSKLHSLRIKSVLPIRQRGAFGEDLIEFISLNPSLVSLALAGLDGYLDATLWRAVSKLPSLKTLELCRVGMRTVDDANAFWVACANLDHLRLFDAYFVERGISVFDIPIPDILFPLVTKLELRTPPRDPLDLMRRCPNLKELSWQSKRHHPALEVFAQDLSQGAWPGLEKLSHFHYMPDETLEMILKGMQRITALDLHLNDFGELSFKILQRHFNSISQLNLDRCHYVTSDMLRDIMCSCPNLLDLQAGEILAKDVVADEPWVCLSKRKLSVCFIFDNTELDLQPMIFGRLSKLVHLESLGIGGRSLLVVKSLPFTLDLRLESGLGELAQLRKIAEIDVYNTNQWPEEGDIQWMLENWRQLKRFSGMVFKGNATQLKIIEMLNARGIDTGNTYVQ</sequence>
<evidence type="ECO:0000259" key="1">
    <source>
        <dbReference type="Pfam" id="PF12937"/>
    </source>
</evidence>
<dbReference type="AlphaFoldDB" id="A0A9P6T2E6"/>
<dbReference type="SUPFAM" id="SSF52047">
    <property type="entry name" value="RNI-like"/>
    <property type="match status" value="1"/>
</dbReference>
<dbReference type="InterPro" id="IPR001810">
    <property type="entry name" value="F-box_dom"/>
</dbReference>
<dbReference type="EMBL" id="JAAAID010000252">
    <property type="protein sequence ID" value="KAG0019922.1"/>
    <property type="molecule type" value="Genomic_DNA"/>
</dbReference>
<dbReference type="Proteomes" id="UP000703661">
    <property type="component" value="Unassembled WGS sequence"/>
</dbReference>
<dbReference type="Pfam" id="PF12937">
    <property type="entry name" value="F-box-like"/>
    <property type="match status" value="1"/>
</dbReference>
<dbReference type="InterPro" id="IPR032675">
    <property type="entry name" value="LRR_dom_sf"/>
</dbReference>
<protein>
    <recommendedName>
        <fullName evidence="1">F-box domain-containing protein</fullName>
    </recommendedName>
</protein>
<keyword evidence="3" id="KW-1185">Reference proteome</keyword>
<name>A0A9P6T2E6_9FUNG</name>
<evidence type="ECO:0000313" key="2">
    <source>
        <dbReference type="EMBL" id="KAG0019922.1"/>
    </source>
</evidence>
<organism evidence="2 3">
    <name type="scientific">Entomortierella chlamydospora</name>
    <dbReference type="NCBI Taxonomy" id="101097"/>
    <lineage>
        <taxon>Eukaryota</taxon>
        <taxon>Fungi</taxon>
        <taxon>Fungi incertae sedis</taxon>
        <taxon>Mucoromycota</taxon>
        <taxon>Mortierellomycotina</taxon>
        <taxon>Mortierellomycetes</taxon>
        <taxon>Mortierellales</taxon>
        <taxon>Mortierellaceae</taxon>
        <taxon>Entomortierella</taxon>
    </lineage>
</organism>
<comment type="caution">
    <text evidence="2">The sequence shown here is derived from an EMBL/GenBank/DDBJ whole genome shotgun (WGS) entry which is preliminary data.</text>
</comment>
<reference evidence="2" key="1">
    <citation type="journal article" date="2020" name="Fungal Divers.">
        <title>Resolving the Mortierellaceae phylogeny through synthesis of multi-gene phylogenetics and phylogenomics.</title>
        <authorList>
            <person name="Vandepol N."/>
            <person name="Liber J."/>
            <person name="Desiro A."/>
            <person name="Na H."/>
            <person name="Kennedy M."/>
            <person name="Barry K."/>
            <person name="Grigoriev I.V."/>
            <person name="Miller A.N."/>
            <person name="O'Donnell K."/>
            <person name="Stajich J.E."/>
            <person name="Bonito G."/>
        </authorList>
    </citation>
    <scope>NUCLEOTIDE SEQUENCE</scope>
    <source>
        <strain evidence="2">NRRL 2769</strain>
    </source>
</reference>
<accession>A0A9P6T2E6</accession>
<proteinExistence type="predicted"/>
<dbReference type="Gene3D" id="3.80.10.10">
    <property type="entry name" value="Ribonuclease Inhibitor"/>
    <property type="match status" value="1"/>
</dbReference>
<dbReference type="InterPro" id="IPR036047">
    <property type="entry name" value="F-box-like_dom_sf"/>
</dbReference>
<gene>
    <name evidence="2" type="ORF">BGZ80_005073</name>
</gene>
<feature type="domain" description="F-box" evidence="1">
    <location>
        <begin position="10"/>
        <end position="49"/>
    </location>
</feature>
<dbReference type="SUPFAM" id="SSF81383">
    <property type="entry name" value="F-box domain"/>
    <property type="match status" value="1"/>
</dbReference>
<evidence type="ECO:0000313" key="3">
    <source>
        <dbReference type="Proteomes" id="UP000703661"/>
    </source>
</evidence>